<gene>
    <name evidence="1" type="ORF">HPULCUR_009236</name>
</gene>
<dbReference type="Proteomes" id="UP001476247">
    <property type="component" value="Unassembled WGS sequence"/>
</dbReference>
<dbReference type="EMBL" id="BAABUJ010000030">
    <property type="protein sequence ID" value="GAA5803752.1"/>
    <property type="molecule type" value="Genomic_DNA"/>
</dbReference>
<proteinExistence type="predicted"/>
<name>A0ABP9YBR6_9FUNG</name>
<protein>
    <recommendedName>
        <fullName evidence="3">J domain-containing protein</fullName>
    </recommendedName>
</protein>
<reference evidence="1 2" key="1">
    <citation type="submission" date="2024-04" db="EMBL/GenBank/DDBJ databases">
        <title>genome sequences of Mucor flavus KT1a and Helicostylum pulchrum KT1b strains isolation_sourced from the surface of a dry-aged beef.</title>
        <authorList>
            <person name="Toyotome T."/>
            <person name="Hosono M."/>
            <person name="Torimaru M."/>
            <person name="Fukuda K."/>
            <person name="Mikami N."/>
        </authorList>
    </citation>
    <scope>NUCLEOTIDE SEQUENCE [LARGE SCALE GENOMIC DNA]</scope>
    <source>
        <strain evidence="1 2">KT1b</strain>
    </source>
</reference>
<sequence length="436" mass="50403">MVFAHQSFLLKSLPTEEEPDKEIILQDFYIKFGFLKRETAENAFQRALSKIYSLDTVTDGQKAYIKESYYETDSIEAFETLELNEYWKTVERTEREEVVVKKRQEAFSDNLIIPVRSPKERRIAVNTTRNKIMDLSNSGPSGQSTVAFASLKKEAKTVKVPLPLLPSAVEDSINKNFTKNISLEIKFDNLTKKMQMESEYEAIVCFKLLTHFVETHILNPDVFIISKLKQFSEMDMNLFFWGRVFVLLFPGSGDLKIRSGEVKLESSTFKIDYKVGCFVKEKFVTISCIEVGKFVESDKVRDDHHKLLLEGKTIINNIIKEFKFIDPKSIPVLGVQICGIKGDLVEIILASKKLYVAHRPLERLRVPLNCNDSDSANTFLRQLLYYKKHLADFSYDLKQMVNNHDDKRASFERVLGSHLFVPPNYIDWIDDCVERL</sequence>
<evidence type="ECO:0000313" key="2">
    <source>
        <dbReference type="Proteomes" id="UP001476247"/>
    </source>
</evidence>
<organism evidence="1 2">
    <name type="scientific">Helicostylum pulchrum</name>
    <dbReference type="NCBI Taxonomy" id="562976"/>
    <lineage>
        <taxon>Eukaryota</taxon>
        <taxon>Fungi</taxon>
        <taxon>Fungi incertae sedis</taxon>
        <taxon>Mucoromycota</taxon>
        <taxon>Mucoromycotina</taxon>
        <taxon>Mucoromycetes</taxon>
        <taxon>Mucorales</taxon>
        <taxon>Mucorineae</taxon>
        <taxon>Mucoraceae</taxon>
        <taxon>Helicostylum</taxon>
    </lineage>
</organism>
<keyword evidence="2" id="KW-1185">Reference proteome</keyword>
<evidence type="ECO:0000313" key="1">
    <source>
        <dbReference type="EMBL" id="GAA5803752.1"/>
    </source>
</evidence>
<comment type="caution">
    <text evidence="1">The sequence shown here is derived from an EMBL/GenBank/DDBJ whole genome shotgun (WGS) entry which is preliminary data.</text>
</comment>
<evidence type="ECO:0008006" key="3">
    <source>
        <dbReference type="Google" id="ProtNLM"/>
    </source>
</evidence>
<accession>A0ABP9YBR6</accession>